<dbReference type="PANTHER" id="PTHR11140">
    <property type="entry name" value="PRE-MRNA SPLICING FACTOR PRP8"/>
    <property type="match status" value="1"/>
</dbReference>
<evidence type="ECO:0000256" key="1">
    <source>
        <dbReference type="SAM" id="MobiDB-lite"/>
    </source>
</evidence>
<dbReference type="InterPro" id="IPR027652">
    <property type="entry name" value="PRP8"/>
</dbReference>
<reference evidence="4" key="1">
    <citation type="submission" date="2016-11" db="UniProtKB">
        <authorList>
            <consortium name="WormBaseParasite"/>
        </authorList>
    </citation>
    <scope>IDENTIFICATION</scope>
</reference>
<dbReference type="GO" id="GO:0005682">
    <property type="term" value="C:U5 snRNP"/>
    <property type="evidence" value="ECO:0007669"/>
    <property type="project" value="TreeGrafter"/>
</dbReference>
<dbReference type="PANTHER" id="PTHR11140:SF0">
    <property type="entry name" value="PRE-MRNA-PROCESSING-SPLICING FACTOR 8"/>
    <property type="match status" value="1"/>
</dbReference>
<feature type="domain" description="PROCN" evidence="2">
    <location>
        <begin position="311"/>
        <end position="400"/>
    </location>
</feature>
<protein>
    <submittedName>
        <fullName evidence="4">PROCN domain-containing protein</fullName>
    </submittedName>
</protein>
<feature type="region of interest" description="Disordered" evidence="1">
    <location>
        <begin position="115"/>
        <end position="326"/>
    </location>
</feature>
<feature type="compositionally biased region" description="Basic and acidic residues" evidence="1">
    <location>
        <begin position="235"/>
        <end position="246"/>
    </location>
</feature>
<dbReference type="GO" id="GO:0030619">
    <property type="term" value="F:U1 snRNA binding"/>
    <property type="evidence" value="ECO:0007669"/>
    <property type="project" value="TreeGrafter"/>
</dbReference>
<feature type="compositionally biased region" description="Low complexity" evidence="1">
    <location>
        <begin position="265"/>
        <end position="274"/>
    </location>
</feature>
<dbReference type="GO" id="GO:0071013">
    <property type="term" value="C:catalytic step 2 spliceosome"/>
    <property type="evidence" value="ECO:0007669"/>
    <property type="project" value="TreeGrafter"/>
</dbReference>
<feature type="compositionally biased region" description="Basic and acidic residues" evidence="1">
    <location>
        <begin position="316"/>
        <end position="326"/>
    </location>
</feature>
<evidence type="ECO:0000313" key="4">
    <source>
        <dbReference type="WBParaSite" id="MhA1_Contig121.frz3.gene47"/>
    </source>
</evidence>
<feature type="compositionally biased region" description="Low complexity" evidence="1">
    <location>
        <begin position="137"/>
        <end position="151"/>
    </location>
</feature>
<proteinExistence type="predicted"/>
<dbReference type="GO" id="GO:0030623">
    <property type="term" value="F:U5 snRNA binding"/>
    <property type="evidence" value="ECO:0007669"/>
    <property type="project" value="TreeGrafter"/>
</dbReference>
<keyword evidence="3" id="KW-1185">Reference proteome</keyword>
<dbReference type="GO" id="GO:0097157">
    <property type="term" value="F:pre-mRNA intronic binding"/>
    <property type="evidence" value="ECO:0007669"/>
    <property type="project" value="TreeGrafter"/>
</dbReference>
<dbReference type="GO" id="GO:0000244">
    <property type="term" value="P:spliceosomal tri-snRNP complex assembly"/>
    <property type="evidence" value="ECO:0007669"/>
    <property type="project" value="TreeGrafter"/>
</dbReference>
<dbReference type="InterPro" id="IPR012592">
    <property type="entry name" value="PROCN"/>
</dbReference>
<evidence type="ECO:0000259" key="2">
    <source>
        <dbReference type="Pfam" id="PF08083"/>
    </source>
</evidence>
<name>A0A1I8B139_MELHA</name>
<sequence length="400" mass="45079">MVDDFVVNAVVEFTADNGTMKSSTTKTIISFDSVLRQIRVDFKRKKIVIPTICIFENKIPPPGYIYTFSFQVPDCDFRQCAIKTNTIIEKQEIHSFLLRYAGVEKNISKNVSINISDVPSTSSSSTTTAANIPHIPTPKTAAATTSTQKPKNMPATAATPAPRKHSIFSDNEYDSDDSPVYGEISPPSSTAKKPKKQSPKLPPKEDKIPNNENIETTASTSTSSSSTAATTTQDVQHKMSKSEHPEILQQQPQPEQHQPQEHPEQVQPAEQDQPQQEHPEQNQPQEHQEQVQPAEQNQPQQNQPQQQRGRGKRKRTGFEKRMKQRGEARIEAAVMHDILDMMPEGIKQNKARVILQHLSEAWRCWKANIPWKVPGLPTPVENMILRYVKAKADWWTNSAH</sequence>
<feature type="compositionally biased region" description="Low complexity" evidence="1">
    <location>
        <begin position="281"/>
        <end position="307"/>
    </location>
</feature>
<dbReference type="Proteomes" id="UP000095281">
    <property type="component" value="Unplaced"/>
</dbReference>
<dbReference type="GO" id="GO:0030620">
    <property type="term" value="F:U2 snRNA binding"/>
    <property type="evidence" value="ECO:0007669"/>
    <property type="project" value="TreeGrafter"/>
</dbReference>
<dbReference type="Pfam" id="PF08083">
    <property type="entry name" value="PROCN"/>
    <property type="match status" value="1"/>
</dbReference>
<feature type="compositionally biased region" description="Low complexity" evidence="1">
    <location>
        <begin position="247"/>
        <end position="257"/>
    </location>
</feature>
<accession>A0A1I8B139</accession>
<dbReference type="WBParaSite" id="MhA1_Contig121.frz3.gene47">
    <property type="protein sequence ID" value="MhA1_Contig121.frz3.gene47"/>
    <property type="gene ID" value="MhA1_Contig121.frz3.gene47"/>
</dbReference>
<organism evidence="3 4">
    <name type="scientific">Meloidogyne hapla</name>
    <name type="common">Root-knot nematode worm</name>
    <dbReference type="NCBI Taxonomy" id="6305"/>
    <lineage>
        <taxon>Eukaryota</taxon>
        <taxon>Metazoa</taxon>
        <taxon>Ecdysozoa</taxon>
        <taxon>Nematoda</taxon>
        <taxon>Chromadorea</taxon>
        <taxon>Rhabditida</taxon>
        <taxon>Tylenchina</taxon>
        <taxon>Tylenchomorpha</taxon>
        <taxon>Tylenchoidea</taxon>
        <taxon>Meloidogynidae</taxon>
        <taxon>Meloidogyninae</taxon>
        <taxon>Meloidogyne</taxon>
    </lineage>
</organism>
<feature type="compositionally biased region" description="Low complexity" evidence="1">
    <location>
        <begin position="216"/>
        <end position="232"/>
    </location>
</feature>
<dbReference type="GO" id="GO:0017070">
    <property type="term" value="F:U6 snRNA binding"/>
    <property type="evidence" value="ECO:0007669"/>
    <property type="project" value="TreeGrafter"/>
</dbReference>
<evidence type="ECO:0000313" key="3">
    <source>
        <dbReference type="Proteomes" id="UP000095281"/>
    </source>
</evidence>
<dbReference type="AlphaFoldDB" id="A0A1I8B139"/>